<protein>
    <submittedName>
        <fullName evidence="2">Uncharacterized protein</fullName>
    </submittedName>
</protein>
<evidence type="ECO:0000256" key="1">
    <source>
        <dbReference type="SAM" id="MobiDB-lite"/>
    </source>
</evidence>
<proteinExistence type="predicted"/>
<dbReference type="Proteomes" id="UP000735302">
    <property type="component" value="Unassembled WGS sequence"/>
</dbReference>
<dbReference type="AlphaFoldDB" id="A0AAV3XVS6"/>
<sequence length="120" mass="13317">MPNQEGVAPHPIRSSKAKCPVGKIFTFPPNIILFASHPPSRFYHPPQVPPNPCFPCLVPVVPNNILDRQFGTEIRLEQADSNLSRWIVYWLTDALLAPSTPSKAQEKRPWLGSGGSYTAN</sequence>
<evidence type="ECO:0000313" key="2">
    <source>
        <dbReference type="EMBL" id="GFN79100.1"/>
    </source>
</evidence>
<name>A0AAV3XVS6_9GAST</name>
<feature type="region of interest" description="Disordered" evidence="1">
    <location>
        <begin position="99"/>
        <end position="120"/>
    </location>
</feature>
<dbReference type="EMBL" id="BLXT01000641">
    <property type="protein sequence ID" value="GFN79100.1"/>
    <property type="molecule type" value="Genomic_DNA"/>
</dbReference>
<reference evidence="2 3" key="1">
    <citation type="journal article" date="2021" name="Elife">
        <title>Chloroplast acquisition without the gene transfer in kleptoplastic sea slugs, Plakobranchus ocellatus.</title>
        <authorList>
            <person name="Maeda T."/>
            <person name="Takahashi S."/>
            <person name="Yoshida T."/>
            <person name="Shimamura S."/>
            <person name="Takaki Y."/>
            <person name="Nagai Y."/>
            <person name="Toyoda A."/>
            <person name="Suzuki Y."/>
            <person name="Arimoto A."/>
            <person name="Ishii H."/>
            <person name="Satoh N."/>
            <person name="Nishiyama T."/>
            <person name="Hasebe M."/>
            <person name="Maruyama T."/>
            <person name="Minagawa J."/>
            <person name="Obokata J."/>
            <person name="Shigenobu S."/>
        </authorList>
    </citation>
    <scope>NUCLEOTIDE SEQUENCE [LARGE SCALE GENOMIC DNA]</scope>
</reference>
<organism evidence="2 3">
    <name type="scientific">Plakobranchus ocellatus</name>
    <dbReference type="NCBI Taxonomy" id="259542"/>
    <lineage>
        <taxon>Eukaryota</taxon>
        <taxon>Metazoa</taxon>
        <taxon>Spiralia</taxon>
        <taxon>Lophotrochozoa</taxon>
        <taxon>Mollusca</taxon>
        <taxon>Gastropoda</taxon>
        <taxon>Heterobranchia</taxon>
        <taxon>Euthyneura</taxon>
        <taxon>Panpulmonata</taxon>
        <taxon>Sacoglossa</taxon>
        <taxon>Placobranchoidea</taxon>
        <taxon>Plakobranchidae</taxon>
        <taxon>Plakobranchus</taxon>
    </lineage>
</organism>
<accession>A0AAV3XVS6</accession>
<evidence type="ECO:0000313" key="3">
    <source>
        <dbReference type="Proteomes" id="UP000735302"/>
    </source>
</evidence>
<comment type="caution">
    <text evidence="2">The sequence shown here is derived from an EMBL/GenBank/DDBJ whole genome shotgun (WGS) entry which is preliminary data.</text>
</comment>
<gene>
    <name evidence="2" type="ORF">PoB_000560600</name>
</gene>
<keyword evidence="3" id="KW-1185">Reference proteome</keyword>